<keyword evidence="13" id="KW-0496">Mitochondrion</keyword>
<dbReference type="Gene3D" id="2.40.50.90">
    <property type="match status" value="1"/>
</dbReference>
<proteinExistence type="inferred from homology"/>
<feature type="region of interest" description="Disordered" evidence="15">
    <location>
        <begin position="1"/>
        <end position="30"/>
    </location>
</feature>
<dbReference type="PANTHER" id="PTHR12302:SF3">
    <property type="entry name" value="SERINE_THREONINE-PROTEIN KINASE 31"/>
    <property type="match status" value="1"/>
</dbReference>
<comment type="similarity">
    <text evidence="3">Belongs to the LCL3 family.</text>
</comment>
<gene>
    <name evidence="17" type="ORF">PV04_07481</name>
</gene>
<dbReference type="FunFam" id="2.40.50.90:FF:000029">
    <property type="entry name" value="Probable endonuclease lcl3"/>
    <property type="match status" value="1"/>
</dbReference>
<dbReference type="InterPro" id="IPR035437">
    <property type="entry name" value="SNase_OB-fold_sf"/>
</dbReference>
<feature type="compositionally biased region" description="Basic and acidic residues" evidence="15">
    <location>
        <begin position="264"/>
        <end position="276"/>
    </location>
</feature>
<evidence type="ECO:0000256" key="11">
    <source>
        <dbReference type="ARBA" id="ARBA00022837"/>
    </source>
</evidence>
<dbReference type="EMBL" id="KN846960">
    <property type="protein sequence ID" value="KIW65202.1"/>
    <property type="molecule type" value="Genomic_DNA"/>
</dbReference>
<keyword evidence="7" id="KW-0540">Nuclease</keyword>
<sequence>MPWPKLWSSSPKGEDDSPESISAKAGSTWESATTTVAEAAQSVQRDTPEAVPAQLKAFTQPETIVAAVLLSATSLGFYRFYRSYLRRIPQAININPGYLGRRSLVGQVTSVGDGDNFRMYHTPGGRLAGWGWLPWRRVPLEKKALKDQTIHVRLAGIDAPEMAHFGRPSQPYAQEALDWLTAYLVGRRVRTYVYKADQYSRVVGTVYVWKGLFRRDVGLQMLKAGYATIYEAKSGVEFGRAKEARYRRAEWWAKAKRKGMWAGKKKDFESPREYKNRHGVGAPKEETKQ</sequence>
<dbReference type="Proteomes" id="UP000054266">
    <property type="component" value="Unassembled WGS sequence"/>
</dbReference>
<evidence type="ECO:0000256" key="8">
    <source>
        <dbReference type="ARBA" id="ARBA00022723"/>
    </source>
</evidence>
<keyword evidence="12" id="KW-1133">Transmembrane helix</keyword>
<dbReference type="HOGENOM" id="CLU_046484_0_1_1"/>
<dbReference type="SUPFAM" id="SSF50199">
    <property type="entry name" value="Staphylococcal nuclease"/>
    <property type="match status" value="1"/>
</dbReference>
<dbReference type="AlphaFoldDB" id="A0A0D2DSQ2"/>
<dbReference type="InterPro" id="IPR016071">
    <property type="entry name" value="Staphylococal_nuclease_OB-fold"/>
</dbReference>
<evidence type="ECO:0000259" key="16">
    <source>
        <dbReference type="PROSITE" id="PS50830"/>
    </source>
</evidence>
<evidence type="ECO:0000313" key="18">
    <source>
        <dbReference type="Proteomes" id="UP000054266"/>
    </source>
</evidence>
<dbReference type="GO" id="GO:0046872">
    <property type="term" value="F:metal ion binding"/>
    <property type="evidence" value="ECO:0007669"/>
    <property type="project" value="UniProtKB-KW"/>
</dbReference>
<feature type="region of interest" description="Disordered" evidence="15">
    <location>
        <begin position="259"/>
        <end position="289"/>
    </location>
</feature>
<evidence type="ECO:0000256" key="7">
    <source>
        <dbReference type="ARBA" id="ARBA00022722"/>
    </source>
</evidence>
<dbReference type="GO" id="GO:0016787">
    <property type="term" value="F:hydrolase activity"/>
    <property type="evidence" value="ECO:0007669"/>
    <property type="project" value="UniProtKB-KW"/>
</dbReference>
<dbReference type="GO" id="GO:0004519">
    <property type="term" value="F:endonuclease activity"/>
    <property type="evidence" value="ECO:0007669"/>
    <property type="project" value="UniProtKB-KW"/>
</dbReference>
<accession>A0A0D2DSQ2</accession>
<keyword evidence="9" id="KW-0255">Endonuclease</keyword>
<keyword evidence="14" id="KW-0472">Membrane</keyword>
<evidence type="ECO:0000256" key="10">
    <source>
        <dbReference type="ARBA" id="ARBA00022801"/>
    </source>
</evidence>
<keyword evidence="10" id="KW-0378">Hydrolase</keyword>
<evidence type="ECO:0000256" key="9">
    <source>
        <dbReference type="ARBA" id="ARBA00022759"/>
    </source>
</evidence>
<evidence type="ECO:0000256" key="3">
    <source>
        <dbReference type="ARBA" id="ARBA00005435"/>
    </source>
</evidence>
<evidence type="ECO:0000256" key="4">
    <source>
        <dbReference type="ARBA" id="ARBA00013404"/>
    </source>
</evidence>
<evidence type="ECO:0000256" key="1">
    <source>
        <dbReference type="ARBA" id="ARBA00004167"/>
    </source>
</evidence>
<keyword evidence="11" id="KW-0106">Calcium</keyword>
<protein>
    <recommendedName>
        <fullName evidence="4">Probable endonuclease LCL3</fullName>
    </recommendedName>
    <alternativeName>
        <fullName evidence="5">Probable endonuclease lcl3</fullName>
    </alternativeName>
</protein>
<dbReference type="GO" id="GO:0016020">
    <property type="term" value="C:membrane"/>
    <property type="evidence" value="ECO:0007669"/>
    <property type="project" value="UniProtKB-SubCell"/>
</dbReference>
<evidence type="ECO:0000256" key="12">
    <source>
        <dbReference type="ARBA" id="ARBA00022989"/>
    </source>
</evidence>
<evidence type="ECO:0000313" key="17">
    <source>
        <dbReference type="EMBL" id="KIW65202.1"/>
    </source>
</evidence>
<evidence type="ECO:0000256" key="14">
    <source>
        <dbReference type="ARBA" id="ARBA00023136"/>
    </source>
</evidence>
<dbReference type="GO" id="GO:0005739">
    <property type="term" value="C:mitochondrion"/>
    <property type="evidence" value="ECO:0007669"/>
    <property type="project" value="UniProtKB-SubCell"/>
</dbReference>
<dbReference type="PROSITE" id="PS50830">
    <property type="entry name" value="TNASE_3"/>
    <property type="match status" value="1"/>
</dbReference>
<evidence type="ECO:0000256" key="15">
    <source>
        <dbReference type="SAM" id="MobiDB-lite"/>
    </source>
</evidence>
<feature type="domain" description="TNase-like" evidence="16">
    <location>
        <begin position="102"/>
        <end position="263"/>
    </location>
</feature>
<dbReference type="STRING" id="5601.A0A0D2DSQ2"/>
<reference evidence="17 18" key="1">
    <citation type="submission" date="2015-01" db="EMBL/GenBank/DDBJ databases">
        <title>The Genome Sequence of Capronia semiimmersa CBS27337.</title>
        <authorList>
            <consortium name="The Broad Institute Genomics Platform"/>
            <person name="Cuomo C."/>
            <person name="de Hoog S."/>
            <person name="Gorbushina A."/>
            <person name="Stielow B."/>
            <person name="Teixiera M."/>
            <person name="Abouelleil A."/>
            <person name="Chapman S.B."/>
            <person name="Priest M."/>
            <person name="Young S.K."/>
            <person name="Wortman J."/>
            <person name="Nusbaum C."/>
            <person name="Birren B."/>
        </authorList>
    </citation>
    <scope>NUCLEOTIDE SEQUENCE [LARGE SCALE GENOMIC DNA]</scope>
    <source>
        <strain evidence="17 18">CBS 27337</strain>
    </source>
</reference>
<dbReference type="SMART" id="SM00318">
    <property type="entry name" value="SNc"/>
    <property type="match status" value="1"/>
</dbReference>
<evidence type="ECO:0000256" key="6">
    <source>
        <dbReference type="ARBA" id="ARBA00022692"/>
    </source>
</evidence>
<keyword evidence="18" id="KW-1185">Reference proteome</keyword>
<evidence type="ECO:0000256" key="5">
    <source>
        <dbReference type="ARBA" id="ARBA00014651"/>
    </source>
</evidence>
<dbReference type="PANTHER" id="PTHR12302">
    <property type="entry name" value="EBNA2 BINDING PROTEIN P100"/>
    <property type="match status" value="1"/>
</dbReference>
<keyword evidence="8" id="KW-0479">Metal-binding</keyword>
<name>A0A0D2DSQ2_9EURO</name>
<evidence type="ECO:0000256" key="2">
    <source>
        <dbReference type="ARBA" id="ARBA00004173"/>
    </source>
</evidence>
<keyword evidence="6" id="KW-0812">Transmembrane</keyword>
<dbReference type="Pfam" id="PF00565">
    <property type="entry name" value="SNase"/>
    <property type="match status" value="1"/>
</dbReference>
<organism evidence="17 18">
    <name type="scientific">Phialophora macrospora</name>
    <dbReference type="NCBI Taxonomy" id="1851006"/>
    <lineage>
        <taxon>Eukaryota</taxon>
        <taxon>Fungi</taxon>
        <taxon>Dikarya</taxon>
        <taxon>Ascomycota</taxon>
        <taxon>Pezizomycotina</taxon>
        <taxon>Eurotiomycetes</taxon>
        <taxon>Chaetothyriomycetidae</taxon>
        <taxon>Chaetothyriales</taxon>
        <taxon>Herpotrichiellaceae</taxon>
        <taxon>Phialophora</taxon>
    </lineage>
</organism>
<comment type="subcellular location">
    <subcellularLocation>
        <location evidence="1">Membrane</location>
        <topology evidence="1">Single-pass membrane protein</topology>
    </subcellularLocation>
    <subcellularLocation>
        <location evidence="2">Mitochondrion</location>
    </subcellularLocation>
</comment>
<evidence type="ECO:0000256" key="13">
    <source>
        <dbReference type="ARBA" id="ARBA00023128"/>
    </source>
</evidence>